<evidence type="ECO:0000259" key="2">
    <source>
        <dbReference type="PROSITE" id="PS50048"/>
    </source>
</evidence>
<feature type="region of interest" description="Disordered" evidence="1">
    <location>
        <begin position="147"/>
        <end position="178"/>
    </location>
</feature>
<name>A0ABY7CGE9_9BASI</name>
<dbReference type="Gene3D" id="4.10.240.10">
    <property type="entry name" value="Zn(2)-C6 fungal-type DNA-binding domain"/>
    <property type="match status" value="1"/>
</dbReference>
<keyword evidence="4" id="KW-1185">Reference proteome</keyword>
<dbReference type="PROSITE" id="PS50048">
    <property type="entry name" value="ZN2_CY6_FUNGAL_2"/>
    <property type="match status" value="1"/>
</dbReference>
<dbReference type="GeneID" id="77808714"/>
<organism evidence="3 4">
    <name type="scientific">Puccinia triticina</name>
    <dbReference type="NCBI Taxonomy" id="208348"/>
    <lineage>
        <taxon>Eukaryota</taxon>
        <taxon>Fungi</taxon>
        <taxon>Dikarya</taxon>
        <taxon>Basidiomycota</taxon>
        <taxon>Pucciniomycotina</taxon>
        <taxon>Pucciniomycetes</taxon>
        <taxon>Pucciniales</taxon>
        <taxon>Pucciniaceae</taxon>
        <taxon>Puccinia</taxon>
    </lineage>
</organism>
<feature type="compositionally biased region" description="Low complexity" evidence="1">
    <location>
        <begin position="289"/>
        <end position="301"/>
    </location>
</feature>
<evidence type="ECO:0000256" key="1">
    <source>
        <dbReference type="SAM" id="MobiDB-lite"/>
    </source>
</evidence>
<gene>
    <name evidence="3" type="ORF">PtA15_3A814</name>
</gene>
<dbReference type="InterPro" id="IPR036864">
    <property type="entry name" value="Zn2-C6_fun-type_DNA-bd_sf"/>
</dbReference>
<dbReference type="SUPFAM" id="SSF57701">
    <property type="entry name" value="Zn2/Cys6 DNA-binding domain"/>
    <property type="match status" value="1"/>
</dbReference>
<feature type="region of interest" description="Disordered" evidence="1">
    <location>
        <begin position="246"/>
        <end position="321"/>
    </location>
</feature>
<dbReference type="Pfam" id="PF00172">
    <property type="entry name" value="Zn_clus"/>
    <property type="match status" value="1"/>
</dbReference>
<dbReference type="PROSITE" id="PS00463">
    <property type="entry name" value="ZN2_CY6_FUNGAL_1"/>
    <property type="match status" value="1"/>
</dbReference>
<dbReference type="EMBL" id="CP110423">
    <property type="protein sequence ID" value="WAQ83443.1"/>
    <property type="molecule type" value="Genomic_DNA"/>
</dbReference>
<dbReference type="Proteomes" id="UP001164743">
    <property type="component" value="Chromosome 3A"/>
</dbReference>
<sequence>MNATSLAAPMEKPDNVVLSQKSQRDDIDLEDDQVGPVFVKLTGQIGWMKVNNFSACDQCRTSHVKCSLSVTGGPCNHCKNRNQVCKVHGWIFNPESPADHIYKPVLPPPPVAPSSPSAWSQTVAYQFEWELLVQKLTWLQREAPRKFRKRSTAMPWKDEPSIDETSDNSRKRCTDQQVGGATTFEKITAVGQTKRHTSVSGGLAKRRRIVKEAKAPIFECLPPSEQKVAPSAQHRMSISFMLSPCNSEQMVKPEERNDGSAMSSNGRDSRRASFTSSEGSWSTRSDTRSPSLSLPEPDSLPKSTNPNNIPARSPPVPHQIEKKEILSKFKQWRPPFDSSVILSENCTFPPIRRF</sequence>
<feature type="compositionally biased region" description="Polar residues" evidence="1">
    <location>
        <begin position="260"/>
        <end position="284"/>
    </location>
</feature>
<feature type="region of interest" description="Disordered" evidence="1">
    <location>
        <begin position="1"/>
        <end position="24"/>
    </location>
</feature>
<feature type="domain" description="Zn(2)-C6 fungal-type" evidence="2">
    <location>
        <begin position="55"/>
        <end position="87"/>
    </location>
</feature>
<dbReference type="InterPro" id="IPR001138">
    <property type="entry name" value="Zn2Cys6_DnaBD"/>
</dbReference>
<protein>
    <recommendedName>
        <fullName evidence="2">Zn(2)-C6 fungal-type domain-containing protein</fullName>
    </recommendedName>
</protein>
<evidence type="ECO:0000313" key="3">
    <source>
        <dbReference type="EMBL" id="WAQ83443.1"/>
    </source>
</evidence>
<dbReference type="RefSeq" id="XP_053018998.1">
    <property type="nucleotide sequence ID" value="XM_053167819.1"/>
</dbReference>
<evidence type="ECO:0000313" key="4">
    <source>
        <dbReference type="Proteomes" id="UP001164743"/>
    </source>
</evidence>
<reference evidence="3" key="1">
    <citation type="submission" date="2022-10" db="EMBL/GenBank/DDBJ databases">
        <title>Puccinia triticina Genome sequencing and assembly.</title>
        <authorList>
            <person name="Li C."/>
        </authorList>
    </citation>
    <scope>NUCLEOTIDE SEQUENCE</scope>
    <source>
        <strain evidence="3">Pt15</strain>
    </source>
</reference>
<dbReference type="CDD" id="cd00067">
    <property type="entry name" value="GAL4"/>
    <property type="match status" value="1"/>
</dbReference>
<accession>A0ABY7CGE9</accession>
<proteinExistence type="predicted"/>